<evidence type="ECO:0000313" key="10">
    <source>
        <dbReference type="Proteomes" id="UP000007879"/>
    </source>
</evidence>
<dbReference type="PIRSF" id="PIRSF037207">
    <property type="entry name" value="ATE1_euk"/>
    <property type="match status" value="1"/>
</dbReference>
<evidence type="ECO:0000313" key="9">
    <source>
        <dbReference type="EnsemblMetazoa" id="Aqu2.1.26650_001"/>
    </source>
</evidence>
<evidence type="ECO:0000259" key="7">
    <source>
        <dbReference type="Pfam" id="PF04376"/>
    </source>
</evidence>
<feature type="compositionally biased region" description="Polar residues" evidence="6">
    <location>
        <begin position="180"/>
        <end position="198"/>
    </location>
</feature>
<evidence type="ECO:0000256" key="1">
    <source>
        <dbReference type="ARBA" id="ARBA00009991"/>
    </source>
</evidence>
<keyword evidence="2 5" id="KW-0808">Transferase</keyword>
<accession>A0A1X7UG82</accession>
<dbReference type="EnsemblMetazoa" id="XM_003388049.3">
    <property type="protein sequence ID" value="XP_003388097.1"/>
    <property type="gene ID" value="LOC100641771"/>
</dbReference>
<dbReference type="OMA" id="KYQTAIH"/>
<dbReference type="OrthoDB" id="74183at2759"/>
<comment type="function">
    <text evidence="5">Involved in the post-translational conjugation of arginine to the N-terminal aspartate or glutamate of a protein. This arginylation is required for degradation of the protein via the ubiquitin pathway.</text>
</comment>
<dbReference type="eggNOG" id="KOG1193">
    <property type="taxonomic scope" value="Eukaryota"/>
</dbReference>
<evidence type="ECO:0000256" key="4">
    <source>
        <dbReference type="ARBA" id="ARBA00023315"/>
    </source>
</evidence>
<feature type="compositionally biased region" description="Basic and acidic residues" evidence="6">
    <location>
        <begin position="118"/>
        <end position="127"/>
    </location>
</feature>
<dbReference type="KEGG" id="aqu:100641771"/>
<evidence type="ECO:0000259" key="8">
    <source>
        <dbReference type="Pfam" id="PF04377"/>
    </source>
</evidence>
<dbReference type="InterPro" id="IPR030700">
    <property type="entry name" value="N-end_Aminoacyl_Trfase"/>
</dbReference>
<dbReference type="PANTHER" id="PTHR21367:SF1">
    <property type="entry name" value="ARGINYL-TRNA--PROTEIN TRANSFERASE 1"/>
    <property type="match status" value="1"/>
</dbReference>
<evidence type="ECO:0000256" key="3">
    <source>
        <dbReference type="ARBA" id="ARBA00022786"/>
    </source>
</evidence>
<evidence type="ECO:0000256" key="5">
    <source>
        <dbReference type="PIRNR" id="PIRNR037207"/>
    </source>
</evidence>
<keyword evidence="10" id="KW-1185">Reference proteome</keyword>
<dbReference type="InterPro" id="IPR007471">
    <property type="entry name" value="N-end_Aminoacyl_Trfase_N"/>
</dbReference>
<dbReference type="EnsemblMetazoa" id="Aqu2.1.26650_001">
    <property type="protein sequence ID" value="Aqu2.1.26650_001"/>
    <property type="gene ID" value="Aqu2.1.26650"/>
</dbReference>
<feature type="domain" description="N-end rule aminoacyl transferase C-terminal" evidence="8">
    <location>
        <begin position="238"/>
        <end position="377"/>
    </location>
</feature>
<comment type="catalytic activity">
    <reaction evidence="5">
        <text>an N-terminal L-alpha-aminoacyl-[protein] + L-arginyl-tRNA(Arg) = an N-terminal L-arginyl-L-aminoacyl-[protein] + tRNA(Arg) + H(+)</text>
        <dbReference type="Rhea" id="RHEA:10208"/>
        <dbReference type="Rhea" id="RHEA-COMP:9658"/>
        <dbReference type="Rhea" id="RHEA-COMP:9673"/>
        <dbReference type="Rhea" id="RHEA-COMP:10636"/>
        <dbReference type="Rhea" id="RHEA-COMP:10638"/>
        <dbReference type="ChEBI" id="CHEBI:15378"/>
        <dbReference type="ChEBI" id="CHEBI:78442"/>
        <dbReference type="ChEBI" id="CHEBI:78513"/>
        <dbReference type="ChEBI" id="CHEBI:78597"/>
        <dbReference type="ChEBI" id="CHEBI:83562"/>
        <dbReference type="EC" id="2.3.2.8"/>
    </reaction>
</comment>
<keyword evidence="4 5" id="KW-0012">Acyltransferase</keyword>
<dbReference type="Proteomes" id="UP000007879">
    <property type="component" value="Unassembled WGS sequence"/>
</dbReference>
<dbReference type="Pfam" id="PF04377">
    <property type="entry name" value="ATE_C"/>
    <property type="match status" value="1"/>
</dbReference>
<reference evidence="9" key="2">
    <citation type="submission" date="2017-05" db="UniProtKB">
        <authorList>
            <consortium name="EnsemblMetazoa"/>
        </authorList>
    </citation>
    <scope>IDENTIFICATION</scope>
</reference>
<dbReference type="GO" id="GO:0004057">
    <property type="term" value="F:arginyl-tRNA--protein transferase activity"/>
    <property type="evidence" value="ECO:0007669"/>
    <property type="project" value="UniProtKB-EC"/>
</dbReference>
<sequence>MATASRPQKRSIVEYLGSDGGHRCGYCKSSSGFVAPGMWAHQLTVQHLQELTDRGWRRSGKYIYKPANEMMCCPLYIIRCDAPNFVPSKSQKRTIKRMATFLKTGKKPRDGCDEEETRIDAKSDGQDKPRLLEGMAKLPEAEGKLKVKTVRPGEGADPSKPPARKAKDIRKEKKLLKMQQMDQSEATPITTPKAQPTRKSLEDYLEEIQPSEDSAHKLTIKLVRSHPESKEFTESYFESYEVYKKYQMSVHKDTPDKCTVKDFKRFLVDSPLCEEPGPKGWDCGYGSYHLQYRIDGKLIMVGVIDVLPEIVSSKYVYYDPDFDFLRLGVISALNEMGLVRKLHSHNPTLRYYCMGYYVHDCQKMKYKGEYFPSFLLCPVTNRYVPFEICQKKLDVSKYARFDDEGSPEEPPNEEGTMVMYRRQLLPYGIVRRIITDRERREFESKVKEYTQLAGASVAKTCFLFLA</sequence>
<reference evidence="10" key="1">
    <citation type="journal article" date="2010" name="Nature">
        <title>The Amphimedon queenslandica genome and the evolution of animal complexity.</title>
        <authorList>
            <person name="Srivastava M."/>
            <person name="Simakov O."/>
            <person name="Chapman J."/>
            <person name="Fahey B."/>
            <person name="Gauthier M.E."/>
            <person name="Mitros T."/>
            <person name="Richards G.S."/>
            <person name="Conaco C."/>
            <person name="Dacre M."/>
            <person name="Hellsten U."/>
            <person name="Larroux C."/>
            <person name="Putnam N.H."/>
            <person name="Stanke M."/>
            <person name="Adamska M."/>
            <person name="Darling A."/>
            <person name="Degnan S.M."/>
            <person name="Oakley T.H."/>
            <person name="Plachetzki D.C."/>
            <person name="Zhai Y."/>
            <person name="Adamski M."/>
            <person name="Calcino A."/>
            <person name="Cummins S.F."/>
            <person name="Goodstein D.M."/>
            <person name="Harris C."/>
            <person name="Jackson D.J."/>
            <person name="Leys S.P."/>
            <person name="Shu S."/>
            <person name="Woodcroft B.J."/>
            <person name="Vervoort M."/>
            <person name="Kosik K.S."/>
            <person name="Manning G."/>
            <person name="Degnan B.M."/>
            <person name="Rokhsar D.S."/>
        </authorList>
    </citation>
    <scope>NUCLEOTIDE SEQUENCE [LARGE SCALE GENOMIC DNA]</scope>
</reference>
<dbReference type="InterPro" id="IPR017137">
    <property type="entry name" value="Arg-tRNA-P_Trfase_1_euk"/>
</dbReference>
<dbReference type="Pfam" id="PF04376">
    <property type="entry name" value="ATE_N"/>
    <property type="match status" value="1"/>
</dbReference>
<comment type="similarity">
    <text evidence="1 5">Belongs to the R-transferase family.</text>
</comment>
<evidence type="ECO:0000256" key="2">
    <source>
        <dbReference type="ARBA" id="ARBA00022679"/>
    </source>
</evidence>
<dbReference type="InParanoid" id="A0A1X7UG82"/>
<proteinExistence type="inferred from homology"/>
<dbReference type="GO" id="GO:0005737">
    <property type="term" value="C:cytoplasm"/>
    <property type="evidence" value="ECO:0007669"/>
    <property type="project" value="TreeGrafter"/>
</dbReference>
<feature type="domain" description="N-end aminoacyl transferase N-terminal" evidence="7">
    <location>
        <begin position="22"/>
        <end position="93"/>
    </location>
</feature>
<organism evidence="9">
    <name type="scientific">Amphimedon queenslandica</name>
    <name type="common">Sponge</name>
    <dbReference type="NCBI Taxonomy" id="400682"/>
    <lineage>
        <taxon>Eukaryota</taxon>
        <taxon>Metazoa</taxon>
        <taxon>Porifera</taxon>
        <taxon>Demospongiae</taxon>
        <taxon>Heteroscleromorpha</taxon>
        <taxon>Haplosclerida</taxon>
        <taxon>Niphatidae</taxon>
        <taxon>Amphimedon</taxon>
    </lineage>
</organism>
<evidence type="ECO:0000256" key="6">
    <source>
        <dbReference type="SAM" id="MobiDB-lite"/>
    </source>
</evidence>
<name>A0A1X7UG82_AMPQE</name>
<dbReference type="PANTHER" id="PTHR21367">
    <property type="entry name" value="ARGININE-TRNA-PROTEIN TRANSFERASE 1"/>
    <property type="match status" value="1"/>
</dbReference>
<keyword evidence="3 5" id="KW-0833">Ubl conjugation pathway</keyword>
<dbReference type="InterPro" id="IPR007472">
    <property type="entry name" value="N-end_Aminoacyl_Trfase_C"/>
</dbReference>
<feature type="region of interest" description="Disordered" evidence="6">
    <location>
        <begin position="178"/>
        <end position="199"/>
    </location>
</feature>
<dbReference type="AlphaFoldDB" id="A0A1X7UG82"/>
<protein>
    <recommendedName>
        <fullName evidence="5">Arginyl-tRNA--protein transferase 1</fullName>
        <shortName evidence="5">Arginyltransferase 1</shortName>
        <shortName evidence="5">R-transferase 1</shortName>
        <ecNumber evidence="5">2.3.2.8</ecNumber>
    </recommendedName>
    <alternativeName>
        <fullName evidence="5">Arginine-tRNA--protein transferase 1</fullName>
    </alternativeName>
</protein>
<feature type="region of interest" description="Disordered" evidence="6">
    <location>
        <begin position="105"/>
        <end position="127"/>
    </location>
</feature>
<dbReference type="EC" id="2.3.2.8" evidence="5"/>
<gene>
    <name evidence="9" type="primary">100641771</name>
</gene>